<dbReference type="Pfam" id="PF00583">
    <property type="entry name" value="Acetyltransf_1"/>
    <property type="match status" value="1"/>
</dbReference>
<keyword evidence="3" id="KW-1185">Reference proteome</keyword>
<dbReference type="AlphaFoldDB" id="A0A1W0A603"/>
<dbReference type="OrthoDB" id="193465at2759"/>
<accession>A0A1W0A603</accession>
<evidence type="ECO:0000313" key="3">
    <source>
        <dbReference type="Proteomes" id="UP000243217"/>
    </source>
</evidence>
<dbReference type="InterPro" id="IPR000182">
    <property type="entry name" value="GNAT_dom"/>
</dbReference>
<feature type="domain" description="N-acetyltransferase" evidence="1">
    <location>
        <begin position="450"/>
        <end position="595"/>
    </location>
</feature>
<dbReference type="CDD" id="cd04301">
    <property type="entry name" value="NAT_SF"/>
    <property type="match status" value="1"/>
</dbReference>
<dbReference type="InterPro" id="IPR011990">
    <property type="entry name" value="TPR-like_helical_dom_sf"/>
</dbReference>
<dbReference type="SUPFAM" id="SSF55729">
    <property type="entry name" value="Acyl-CoA N-acyltransferases (Nat)"/>
    <property type="match status" value="1"/>
</dbReference>
<comment type="caution">
    <text evidence="2">The sequence shown here is derived from an EMBL/GenBank/DDBJ whole genome shotgun (WGS) entry which is preliminary data.</text>
</comment>
<dbReference type="EMBL" id="JNBS01000426">
    <property type="protein sequence ID" value="OQS05706.1"/>
    <property type="molecule type" value="Genomic_DNA"/>
</dbReference>
<proteinExistence type="predicted"/>
<gene>
    <name evidence="2" type="ORF">THRCLA_02194</name>
</gene>
<reference evidence="2 3" key="1">
    <citation type="journal article" date="2014" name="Genome Biol. Evol.">
        <title>The secreted proteins of Achlya hypogyna and Thraustotheca clavata identify the ancestral oomycete secretome and reveal gene acquisitions by horizontal gene transfer.</title>
        <authorList>
            <person name="Misner I."/>
            <person name="Blouin N."/>
            <person name="Leonard G."/>
            <person name="Richards T.A."/>
            <person name="Lane C.E."/>
        </authorList>
    </citation>
    <scope>NUCLEOTIDE SEQUENCE [LARGE SCALE GENOMIC DNA]</scope>
    <source>
        <strain evidence="2 3">ATCC 34112</strain>
    </source>
</reference>
<organism evidence="2 3">
    <name type="scientific">Thraustotheca clavata</name>
    <dbReference type="NCBI Taxonomy" id="74557"/>
    <lineage>
        <taxon>Eukaryota</taxon>
        <taxon>Sar</taxon>
        <taxon>Stramenopiles</taxon>
        <taxon>Oomycota</taxon>
        <taxon>Saprolegniomycetes</taxon>
        <taxon>Saprolegniales</taxon>
        <taxon>Achlyaceae</taxon>
        <taxon>Thraustotheca</taxon>
    </lineage>
</organism>
<dbReference type="Gene3D" id="1.25.40.10">
    <property type="entry name" value="Tetratricopeptide repeat domain"/>
    <property type="match status" value="1"/>
</dbReference>
<dbReference type="InterPro" id="IPR016181">
    <property type="entry name" value="Acyl_CoA_acyltransferase"/>
</dbReference>
<protein>
    <recommendedName>
        <fullName evidence="1">N-acetyltransferase domain-containing protein</fullName>
    </recommendedName>
</protein>
<evidence type="ECO:0000259" key="1">
    <source>
        <dbReference type="PROSITE" id="PS51186"/>
    </source>
</evidence>
<dbReference type="Gene3D" id="3.40.630.30">
    <property type="match status" value="1"/>
</dbReference>
<dbReference type="Proteomes" id="UP000243217">
    <property type="component" value="Unassembled WGS sequence"/>
</dbReference>
<dbReference type="SUPFAM" id="SSF48452">
    <property type="entry name" value="TPR-like"/>
    <property type="match status" value="1"/>
</dbReference>
<name>A0A1W0A603_9STRA</name>
<evidence type="ECO:0000313" key="2">
    <source>
        <dbReference type="EMBL" id="OQS05706.1"/>
    </source>
</evidence>
<dbReference type="SMART" id="SM00028">
    <property type="entry name" value="TPR"/>
    <property type="match status" value="2"/>
</dbReference>
<sequence>MMSILRQVRGFASLVKKADPAIAAQLSMFPEFKESQDLIAASHFARAIPPLTRMLQVCESFSPPMATETAWMLGNVNASLGKTKEAISLFERDEIHGKEQSIRVALLAGNVALARSIYSNKGYIQAENEKLYNSLLNWLEGKSVDADITSNEEFIKAHEALLLLAFGGNIDSTTRKLTIESSTTEKILETWTSIAENTSDDSLRAHLHSNIGELHLLQERYEDAMEVLAFALKHQETKPELELPLARTLALLATGYHRLGKAVSAEGLFTSALDKYENKTLNSIDSASHAKVLMAYGDLLCQWEKREAVGTKNIQAGQAQLGSIIKLVILIIPKTMDWFTFQTNEFNAIIGTKYIESWATITSTPSNPNHYMGNCIYIDPSVLPPSDDELDKYEKLSCRIVYQLINARAPNAYTSKWVERLVSRGLTIDTTRAWLLQFDLKRLPFQLPPQPHPSVILTDVDTTLVVDDNASPYNADAWMRELRRRQLAIGDGYGCFMASIDAASNRPVGIVSLHVAHDNVAIVNWCGVHPEYRRQGHATNALLHALEYARDVCACTYVMLSAVEEGPIALYKSVGFDVVDEGDEIQVLGPEPEQL</sequence>
<dbReference type="GO" id="GO:0016747">
    <property type="term" value="F:acyltransferase activity, transferring groups other than amino-acyl groups"/>
    <property type="evidence" value="ECO:0007669"/>
    <property type="project" value="InterPro"/>
</dbReference>
<dbReference type="PROSITE" id="PS51186">
    <property type="entry name" value="GNAT"/>
    <property type="match status" value="1"/>
</dbReference>
<dbReference type="InterPro" id="IPR019734">
    <property type="entry name" value="TPR_rpt"/>
</dbReference>